<evidence type="ECO:0000313" key="2">
    <source>
        <dbReference type="Proteomes" id="UP000011668"/>
    </source>
</evidence>
<comment type="caution">
    <text evidence="1">The sequence shown here is derived from an EMBL/GenBank/DDBJ whole genome shotgun (WGS) entry which is preliminary data.</text>
</comment>
<keyword evidence="2" id="KW-1185">Reference proteome</keyword>
<protein>
    <submittedName>
        <fullName evidence="1">Uncharacterized protein</fullName>
    </submittedName>
</protein>
<name>L8WSM1_THACA</name>
<sequence length="64" mass="7388">MQSRPTLRRIMKEHVGSGQQSSRGWLYEWCGANNIRACIEQQRDVGQGQKRQFEQIEVKNIVAG</sequence>
<organism evidence="1 2">
    <name type="scientific">Thanatephorus cucumeris (strain AG1-IA)</name>
    <name type="common">Rice sheath blight fungus</name>
    <name type="synonym">Rhizoctonia solani</name>
    <dbReference type="NCBI Taxonomy" id="983506"/>
    <lineage>
        <taxon>Eukaryota</taxon>
        <taxon>Fungi</taxon>
        <taxon>Dikarya</taxon>
        <taxon>Basidiomycota</taxon>
        <taxon>Agaricomycotina</taxon>
        <taxon>Agaricomycetes</taxon>
        <taxon>Cantharellales</taxon>
        <taxon>Ceratobasidiaceae</taxon>
        <taxon>Rhizoctonia</taxon>
        <taxon>Rhizoctonia solani AG-1</taxon>
    </lineage>
</organism>
<proteinExistence type="predicted"/>
<accession>L8WSM1</accession>
<dbReference type="Proteomes" id="UP000011668">
    <property type="component" value="Unassembled WGS sequence"/>
</dbReference>
<dbReference type="AlphaFoldDB" id="L8WSM1"/>
<gene>
    <name evidence="1" type="ORF">AG1IA_06180</name>
</gene>
<dbReference type="HOGENOM" id="CLU_2869205_0_0_1"/>
<reference evidence="1 2" key="1">
    <citation type="journal article" date="2013" name="Nat. Commun.">
        <title>The evolution and pathogenic mechanisms of the rice sheath blight pathogen.</title>
        <authorList>
            <person name="Zheng A."/>
            <person name="Lin R."/>
            <person name="Xu L."/>
            <person name="Qin P."/>
            <person name="Tang C."/>
            <person name="Ai P."/>
            <person name="Zhang D."/>
            <person name="Liu Y."/>
            <person name="Sun Z."/>
            <person name="Feng H."/>
            <person name="Wang Y."/>
            <person name="Chen Y."/>
            <person name="Liang X."/>
            <person name="Fu R."/>
            <person name="Li Q."/>
            <person name="Zhang J."/>
            <person name="Yu X."/>
            <person name="Xie Z."/>
            <person name="Ding L."/>
            <person name="Guan P."/>
            <person name="Tang J."/>
            <person name="Liang Y."/>
            <person name="Wang S."/>
            <person name="Deng Q."/>
            <person name="Li S."/>
            <person name="Zhu J."/>
            <person name="Wang L."/>
            <person name="Liu H."/>
            <person name="Li P."/>
        </authorList>
    </citation>
    <scope>NUCLEOTIDE SEQUENCE [LARGE SCALE GENOMIC DNA]</scope>
    <source>
        <strain evidence="2">AG-1 IA</strain>
    </source>
</reference>
<dbReference type="EMBL" id="AFRT01001629">
    <property type="protein sequence ID" value="ELU39772.1"/>
    <property type="molecule type" value="Genomic_DNA"/>
</dbReference>
<evidence type="ECO:0000313" key="1">
    <source>
        <dbReference type="EMBL" id="ELU39772.1"/>
    </source>
</evidence>